<protein>
    <recommendedName>
        <fullName evidence="2">histidine kinase</fullName>
        <ecNumber evidence="2">2.7.13.3</ecNumber>
    </recommendedName>
</protein>
<dbReference type="SMART" id="SM00388">
    <property type="entry name" value="HisKA"/>
    <property type="match status" value="1"/>
</dbReference>
<evidence type="ECO:0000313" key="6">
    <source>
        <dbReference type="Proteomes" id="UP001257234"/>
    </source>
</evidence>
<dbReference type="SMART" id="SM00387">
    <property type="entry name" value="HATPase_c"/>
    <property type="match status" value="1"/>
</dbReference>
<dbReference type="RefSeq" id="WP_309562054.1">
    <property type="nucleotide sequence ID" value="NZ_JAVJIU010000004.1"/>
</dbReference>
<evidence type="ECO:0000256" key="1">
    <source>
        <dbReference type="ARBA" id="ARBA00000085"/>
    </source>
</evidence>
<dbReference type="InterPro" id="IPR003594">
    <property type="entry name" value="HATPase_dom"/>
</dbReference>
<keyword evidence="6" id="KW-1185">Reference proteome</keyword>
<dbReference type="SUPFAM" id="SSF55874">
    <property type="entry name" value="ATPase domain of HSP90 chaperone/DNA topoisomerase II/histidine kinase"/>
    <property type="match status" value="1"/>
</dbReference>
<sequence>MKKITHILKDNHQNIINIWEKEVLIHVDAAKLANKIALHDHIPNILDDIIDILERHDEIEWNIEDFKIAKIEANSLEHGRHRASSAEFTAEQIMHEYMIFHNVIIRVFNDNRIENKAVYHLLKCCIDKSMLKSIESFTKSIHEMQNKLIGTLAHDIRNPLSAARLGIEMLNLDTTPERVERVKKMTMSSVDKALNMVEGLLDSISVKAGEGMMLSFSEMNLFEDVQTVYEEAQEVYSEKIIFECEDENLNGVFDATAIRRLLENLLTNAVKYGKAEKPITLKVSKLDDQYLQLSVHNYGTPIPEDKQKEIFNFLRHSSETNKKDLQSWGIGLTLVKMVAEAHGGKVSLESSEDSGTEFTVTISRTMNEPGKHRTKLNFSQNS</sequence>
<comment type="catalytic activity">
    <reaction evidence="1">
        <text>ATP + protein L-histidine = ADP + protein N-phospho-L-histidine.</text>
        <dbReference type="EC" id="2.7.13.3"/>
    </reaction>
</comment>
<dbReference type="InterPro" id="IPR036097">
    <property type="entry name" value="HisK_dim/P_sf"/>
</dbReference>
<accession>A0ABU1ES17</accession>
<comment type="caution">
    <text evidence="5">The sequence shown here is derived from an EMBL/GenBank/DDBJ whole genome shotgun (WGS) entry which is preliminary data.</text>
</comment>
<evidence type="ECO:0000259" key="4">
    <source>
        <dbReference type="PROSITE" id="PS50109"/>
    </source>
</evidence>
<dbReference type="EC" id="2.7.13.3" evidence="2"/>
<proteinExistence type="predicted"/>
<feature type="domain" description="Histidine kinase" evidence="4">
    <location>
        <begin position="151"/>
        <end position="366"/>
    </location>
</feature>
<dbReference type="Gene3D" id="3.30.565.10">
    <property type="entry name" value="Histidine kinase-like ATPase, C-terminal domain"/>
    <property type="match status" value="1"/>
</dbReference>
<dbReference type="Pfam" id="PF02518">
    <property type="entry name" value="HATPase_c"/>
    <property type="match status" value="1"/>
</dbReference>
<dbReference type="Gene3D" id="1.10.287.130">
    <property type="match status" value="1"/>
</dbReference>
<dbReference type="CDD" id="cd00082">
    <property type="entry name" value="HisKA"/>
    <property type="match status" value="1"/>
</dbReference>
<evidence type="ECO:0000256" key="2">
    <source>
        <dbReference type="ARBA" id="ARBA00012438"/>
    </source>
</evidence>
<keyword evidence="5" id="KW-0808">Transferase</keyword>
<evidence type="ECO:0000256" key="3">
    <source>
        <dbReference type="ARBA" id="ARBA00022553"/>
    </source>
</evidence>
<organism evidence="5 6">
    <name type="scientific">Christiangramia sediminicola</name>
    <dbReference type="NCBI Taxonomy" id="3073267"/>
    <lineage>
        <taxon>Bacteria</taxon>
        <taxon>Pseudomonadati</taxon>
        <taxon>Bacteroidota</taxon>
        <taxon>Flavobacteriia</taxon>
        <taxon>Flavobacteriales</taxon>
        <taxon>Flavobacteriaceae</taxon>
        <taxon>Christiangramia</taxon>
    </lineage>
</organism>
<dbReference type="PRINTS" id="PR00344">
    <property type="entry name" value="BCTRLSENSOR"/>
</dbReference>
<dbReference type="InterPro" id="IPR004358">
    <property type="entry name" value="Sig_transdc_His_kin-like_C"/>
</dbReference>
<name>A0ABU1ES17_9FLAO</name>
<dbReference type="Proteomes" id="UP001257234">
    <property type="component" value="Unassembled WGS sequence"/>
</dbReference>
<dbReference type="EMBL" id="JAVJIU010000004">
    <property type="protein sequence ID" value="MDR5591187.1"/>
    <property type="molecule type" value="Genomic_DNA"/>
</dbReference>
<dbReference type="SUPFAM" id="SSF47384">
    <property type="entry name" value="Homodimeric domain of signal transducing histidine kinase"/>
    <property type="match status" value="1"/>
</dbReference>
<keyword evidence="3" id="KW-0597">Phosphoprotein</keyword>
<evidence type="ECO:0000313" key="5">
    <source>
        <dbReference type="EMBL" id="MDR5591187.1"/>
    </source>
</evidence>
<dbReference type="InterPro" id="IPR003661">
    <property type="entry name" value="HisK_dim/P_dom"/>
</dbReference>
<dbReference type="PANTHER" id="PTHR43547">
    <property type="entry name" value="TWO-COMPONENT HISTIDINE KINASE"/>
    <property type="match status" value="1"/>
</dbReference>
<dbReference type="InterPro" id="IPR005467">
    <property type="entry name" value="His_kinase_dom"/>
</dbReference>
<keyword evidence="5" id="KW-0418">Kinase</keyword>
<dbReference type="PANTHER" id="PTHR43547:SF2">
    <property type="entry name" value="HYBRID SIGNAL TRANSDUCTION HISTIDINE KINASE C"/>
    <property type="match status" value="1"/>
</dbReference>
<reference evidence="6" key="1">
    <citation type="submission" date="2023-07" db="EMBL/GenBank/DDBJ databases">
        <title>Christiangramia sp. SM2212., a novel bacterium of the family Flavobacteriaceae isolated from the sea sediment.</title>
        <authorList>
            <person name="Wang J."/>
            <person name="Zhang X."/>
        </authorList>
    </citation>
    <scope>NUCLEOTIDE SEQUENCE [LARGE SCALE GENOMIC DNA]</scope>
    <source>
        <strain evidence="6">SM2212</strain>
    </source>
</reference>
<dbReference type="PROSITE" id="PS50109">
    <property type="entry name" value="HIS_KIN"/>
    <property type="match status" value="1"/>
</dbReference>
<gene>
    <name evidence="5" type="ORF">RE431_11110</name>
</gene>
<dbReference type="Pfam" id="PF00512">
    <property type="entry name" value="HisKA"/>
    <property type="match status" value="1"/>
</dbReference>
<dbReference type="GO" id="GO:0016301">
    <property type="term" value="F:kinase activity"/>
    <property type="evidence" value="ECO:0007669"/>
    <property type="project" value="UniProtKB-KW"/>
</dbReference>
<dbReference type="InterPro" id="IPR036890">
    <property type="entry name" value="HATPase_C_sf"/>
</dbReference>